<reference evidence="3 4" key="1">
    <citation type="journal article" date="2018" name="New Phytol.">
        <title>Phylogenomics of Endogonaceae and evolution of mycorrhizas within Mucoromycota.</title>
        <authorList>
            <person name="Chang Y."/>
            <person name="Desiro A."/>
            <person name="Na H."/>
            <person name="Sandor L."/>
            <person name="Lipzen A."/>
            <person name="Clum A."/>
            <person name="Barry K."/>
            <person name="Grigoriev I.V."/>
            <person name="Martin F.M."/>
            <person name="Stajich J.E."/>
            <person name="Smith M.E."/>
            <person name="Bonito G."/>
            <person name="Spatafora J.W."/>
        </authorList>
    </citation>
    <scope>NUCLEOTIDE SEQUENCE [LARGE SCALE GENOMIC DNA]</scope>
    <source>
        <strain evidence="3 4">AD002</strain>
    </source>
</reference>
<feature type="compositionally biased region" description="Polar residues" evidence="2">
    <location>
        <begin position="815"/>
        <end position="829"/>
    </location>
</feature>
<organism evidence="3 4">
    <name type="scientific">Jimgerdemannia flammicorona</name>
    <dbReference type="NCBI Taxonomy" id="994334"/>
    <lineage>
        <taxon>Eukaryota</taxon>
        <taxon>Fungi</taxon>
        <taxon>Fungi incertae sedis</taxon>
        <taxon>Mucoromycota</taxon>
        <taxon>Mucoromycotina</taxon>
        <taxon>Endogonomycetes</taxon>
        <taxon>Endogonales</taxon>
        <taxon>Endogonaceae</taxon>
        <taxon>Jimgerdemannia</taxon>
    </lineage>
</organism>
<feature type="region of interest" description="Disordered" evidence="2">
    <location>
        <begin position="468"/>
        <end position="541"/>
    </location>
</feature>
<gene>
    <name evidence="3" type="ORF">BC938DRAFT_474909</name>
</gene>
<feature type="compositionally biased region" description="Low complexity" evidence="2">
    <location>
        <begin position="172"/>
        <end position="193"/>
    </location>
</feature>
<comment type="caution">
    <text evidence="3">The sequence shown here is derived from an EMBL/GenBank/DDBJ whole genome shotgun (WGS) entry which is preliminary data.</text>
</comment>
<feature type="region of interest" description="Disordered" evidence="2">
    <location>
        <begin position="613"/>
        <end position="642"/>
    </location>
</feature>
<feature type="compositionally biased region" description="Basic and acidic residues" evidence="2">
    <location>
        <begin position="763"/>
        <end position="775"/>
    </location>
</feature>
<feature type="compositionally biased region" description="Low complexity" evidence="2">
    <location>
        <begin position="830"/>
        <end position="848"/>
    </location>
</feature>
<evidence type="ECO:0000313" key="3">
    <source>
        <dbReference type="EMBL" id="RUS23592.1"/>
    </source>
</evidence>
<feature type="compositionally biased region" description="Low complexity" evidence="2">
    <location>
        <begin position="204"/>
        <end position="226"/>
    </location>
</feature>
<feature type="region of interest" description="Disordered" evidence="2">
    <location>
        <begin position="130"/>
        <end position="160"/>
    </location>
</feature>
<feature type="region of interest" description="Disordered" evidence="2">
    <location>
        <begin position="384"/>
        <end position="410"/>
    </location>
</feature>
<feature type="compositionally biased region" description="Polar residues" evidence="2">
    <location>
        <begin position="874"/>
        <end position="884"/>
    </location>
</feature>
<dbReference type="EMBL" id="RBNJ01019273">
    <property type="protein sequence ID" value="RUS23592.1"/>
    <property type="molecule type" value="Genomic_DNA"/>
</dbReference>
<feature type="compositionally biased region" description="Low complexity" evidence="2">
    <location>
        <begin position="1009"/>
        <end position="1024"/>
    </location>
</feature>
<feature type="compositionally biased region" description="Basic and acidic residues" evidence="2">
    <location>
        <begin position="978"/>
        <end position="989"/>
    </location>
</feature>
<feature type="compositionally biased region" description="Basic and acidic residues" evidence="2">
    <location>
        <begin position="628"/>
        <end position="642"/>
    </location>
</feature>
<keyword evidence="4" id="KW-1185">Reference proteome</keyword>
<feature type="region of interest" description="Disordered" evidence="2">
    <location>
        <begin position="872"/>
        <end position="905"/>
    </location>
</feature>
<keyword evidence="1" id="KW-0175">Coiled coil</keyword>
<dbReference type="Proteomes" id="UP000274822">
    <property type="component" value="Unassembled WGS sequence"/>
</dbReference>
<name>A0A433Q1I1_9FUNG</name>
<evidence type="ECO:0000256" key="2">
    <source>
        <dbReference type="SAM" id="MobiDB-lite"/>
    </source>
</evidence>
<sequence>MHNNHLINLIKELAAANNKLKSDLVEYKEMLSDSRNELHSLRSKVEEMENGDPTASIKTASSIAGTAASSRHGSPTGSVTPTADEFAGMLPNVKHSLMVEQQQSLAFLSSSAPQPTSMMMFGAAAVGRLSPDLERSKSRERSTREGSRERPITPVDRIRSRRSIDVISAAAAQLANEPSTPSSSVPTTPSTPTFNRTARPGPISITTVPLSSSSTSTSATGIGSAPHSPLGSPSVVHHHHHHYHYHVHRRKGSMQLDPNAPPGAAGALGGVHGNDDETETVEIVKEEVVVKMQPGTHSAPVSRASSPSRPADFQEGGRRVGFVVEKLHGMAGESPPAIKKTAVGSPSLLSASLASLGKDKGLGSAIIVPGGGDNERRVTIGFPEPTASSSDTVSGGHARRPSTADGKRRDMGIGYFAPPFNQIGGDGERRGRGFGSWREPIVTRVTVVGVSEDELAERMRDAATSPISEFNRQLPAPGGEGLAGRRGSQAKVQQSGKRGTAPLPLALSAPSMSRMFATPPPASPRGSIASQSSSASGGGGLQNPYVALHNLGANLLERLRGTDIRALNRRLKRTFDILELSGMSNSIIENVLSDVEVLRERFRWVEEAWKDKEAAAGADGTTTPNNAKTEEGGGKEKERERERERKLEALLAGVSVDEFLPLLHMVQDLLGEVGKLRMTVNDLQVEYVKKVEENQRWVEEGIVRRAERRAARHHEGWEGGGVTAGAGKFAWLASVLVGYRGRTGKNGRGPAWNPWRPAMLRTAADDHRGRNTDRRVGKHTQSMDRNQGQGERKGHVRSVSHDSVTSMLLDRQDTEGSGTHNGGSASDSMNGTNSSSTGTVPTPTSPVSRGRPPHRDLISAATTTVKVSAMDVPNTGNRRWSDSSLVAEGKGKGKGKGKEGDELIPGTGYKGATSYLSSSVFEEKGSQWRGGGMAGTEAANTTLGAKYGPPPGHFSSAARAISEKRRLRLSEQSMNSNSRRDEDENKDAVSPKATPSQILSSPTAPTQPPQRTSTITITTPSSPRALYPRTSNIPISPQPGGSAPRSRNMPIPRGSSSTPIRNQRGRSRDPGDARAADGSWRSRPPSPDADQDPTWKAGSMFAAGWMGTK</sequence>
<evidence type="ECO:0000313" key="4">
    <source>
        <dbReference type="Proteomes" id="UP000274822"/>
    </source>
</evidence>
<accession>A0A433Q1I1</accession>
<protein>
    <submittedName>
        <fullName evidence="3">Uncharacterized protein</fullName>
    </submittedName>
</protein>
<evidence type="ECO:0000256" key="1">
    <source>
        <dbReference type="SAM" id="Coils"/>
    </source>
</evidence>
<feature type="region of interest" description="Disordered" evidence="2">
    <location>
        <begin position="762"/>
        <end position="855"/>
    </location>
</feature>
<dbReference type="AlphaFoldDB" id="A0A433Q1I1"/>
<feature type="coiled-coil region" evidence="1">
    <location>
        <begin position="3"/>
        <end position="51"/>
    </location>
</feature>
<feature type="region of interest" description="Disordered" evidence="2">
    <location>
        <begin position="927"/>
        <end position="956"/>
    </location>
</feature>
<feature type="region of interest" description="Disordered" evidence="2">
    <location>
        <begin position="172"/>
        <end position="275"/>
    </location>
</feature>
<feature type="compositionally biased region" description="Basic and acidic residues" evidence="2">
    <location>
        <begin position="1066"/>
        <end position="1075"/>
    </location>
</feature>
<feature type="compositionally biased region" description="Low complexity" evidence="2">
    <location>
        <begin position="524"/>
        <end position="535"/>
    </location>
</feature>
<feature type="compositionally biased region" description="Polar residues" evidence="2">
    <location>
        <begin position="779"/>
        <end position="789"/>
    </location>
</feature>
<feature type="compositionally biased region" description="Polar residues" evidence="2">
    <location>
        <begin position="993"/>
        <end position="1004"/>
    </location>
</feature>
<feature type="compositionally biased region" description="Low complexity" evidence="2">
    <location>
        <begin position="298"/>
        <end position="311"/>
    </location>
</feature>
<feature type="region of interest" description="Disordered" evidence="2">
    <location>
        <begin position="294"/>
        <end position="314"/>
    </location>
</feature>
<feature type="compositionally biased region" description="Basic residues" evidence="2">
    <location>
        <begin position="236"/>
        <end position="252"/>
    </location>
</feature>
<feature type="region of interest" description="Disordered" evidence="2">
    <location>
        <begin position="969"/>
        <end position="1109"/>
    </location>
</feature>
<feature type="region of interest" description="Disordered" evidence="2">
    <location>
        <begin position="62"/>
        <end position="84"/>
    </location>
</feature>
<feature type="compositionally biased region" description="Polar residues" evidence="2">
    <location>
        <begin position="71"/>
        <end position="81"/>
    </location>
</feature>
<proteinExistence type="predicted"/>
<feature type="compositionally biased region" description="Basic and acidic residues" evidence="2">
    <location>
        <begin position="131"/>
        <end position="160"/>
    </location>
</feature>